<evidence type="ECO:0000313" key="3">
    <source>
        <dbReference type="Proteomes" id="UP001497444"/>
    </source>
</evidence>
<evidence type="ECO:0000256" key="1">
    <source>
        <dbReference type="SAM" id="MobiDB-lite"/>
    </source>
</evidence>
<dbReference type="Proteomes" id="UP001497444">
    <property type="component" value="Chromosome 2"/>
</dbReference>
<sequence>MAQGHPRYKGDVDILPPPGSSSPIGNTGNRRSRWKLTSRLGYAGRRLALFVSKCSMDANIAARFVYRRIQSPVGTARVPARACGPVGVSSPLRRSPQAFFSSGRHAECCTRLFLVFSQREWKAAPRRWYHRLVRRLLLISDLFSIAPLFQNHLLKLENFFGLKRDLKRDTRD</sequence>
<gene>
    <name evidence="2" type="ORF">CSSPJE1EN1_LOCUS13843</name>
</gene>
<evidence type="ECO:0000313" key="2">
    <source>
        <dbReference type="EMBL" id="CAK9268365.1"/>
    </source>
</evidence>
<reference evidence="2 3" key="1">
    <citation type="submission" date="2024-02" db="EMBL/GenBank/DDBJ databases">
        <authorList>
            <consortium name="ELIXIR-Norway"/>
            <consortium name="Elixir Norway"/>
        </authorList>
    </citation>
    <scope>NUCLEOTIDE SEQUENCE [LARGE SCALE GENOMIC DNA]</scope>
</reference>
<keyword evidence="3" id="KW-1185">Reference proteome</keyword>
<proteinExistence type="predicted"/>
<protein>
    <submittedName>
        <fullName evidence="2">Uncharacterized protein</fullName>
    </submittedName>
</protein>
<feature type="region of interest" description="Disordered" evidence="1">
    <location>
        <begin position="1"/>
        <end position="31"/>
    </location>
</feature>
<name>A0ABP0WRM8_9BRYO</name>
<dbReference type="EMBL" id="OZ020097">
    <property type="protein sequence ID" value="CAK9268365.1"/>
    <property type="molecule type" value="Genomic_DNA"/>
</dbReference>
<organism evidence="2 3">
    <name type="scientific">Sphagnum jensenii</name>
    <dbReference type="NCBI Taxonomy" id="128206"/>
    <lineage>
        <taxon>Eukaryota</taxon>
        <taxon>Viridiplantae</taxon>
        <taxon>Streptophyta</taxon>
        <taxon>Embryophyta</taxon>
        <taxon>Bryophyta</taxon>
        <taxon>Sphagnophytina</taxon>
        <taxon>Sphagnopsida</taxon>
        <taxon>Sphagnales</taxon>
        <taxon>Sphagnaceae</taxon>
        <taxon>Sphagnum</taxon>
    </lineage>
</organism>
<accession>A0ABP0WRM8</accession>